<dbReference type="SUPFAM" id="SSF89392">
    <property type="entry name" value="Prokaryotic lipoproteins and lipoprotein localization factors"/>
    <property type="match status" value="1"/>
</dbReference>
<protein>
    <recommendedName>
        <fullName evidence="6">Lipoprotein LprG</fullName>
    </recommendedName>
</protein>
<keyword evidence="5" id="KW-1185">Reference proteome</keyword>
<comment type="subcellular location">
    <subcellularLocation>
        <location evidence="1">Cell envelope</location>
    </subcellularLocation>
</comment>
<name>A0A8J3VFY6_9ACTN</name>
<evidence type="ECO:0000256" key="3">
    <source>
        <dbReference type="ARBA" id="ARBA00022475"/>
    </source>
</evidence>
<dbReference type="RefSeq" id="WP_203908450.1">
    <property type="nucleotide sequence ID" value="NZ_BONY01000013.1"/>
</dbReference>
<dbReference type="InterPro" id="IPR009830">
    <property type="entry name" value="LppX/LprAFG"/>
</dbReference>
<keyword evidence="3" id="KW-0472">Membrane</keyword>
<dbReference type="Proteomes" id="UP000612899">
    <property type="component" value="Unassembled WGS sequence"/>
</dbReference>
<accession>A0A8J3VFY6</accession>
<comment type="similarity">
    <text evidence="2">Belongs to the LppX/LprAFG lipoprotein family.</text>
</comment>
<dbReference type="Pfam" id="PF07161">
    <property type="entry name" value="LppX_LprAFG"/>
    <property type="match status" value="1"/>
</dbReference>
<dbReference type="EMBL" id="BONY01000013">
    <property type="protein sequence ID" value="GIH04572.1"/>
    <property type="molecule type" value="Genomic_DNA"/>
</dbReference>
<dbReference type="Gene3D" id="2.50.20.20">
    <property type="match status" value="1"/>
</dbReference>
<evidence type="ECO:0000256" key="1">
    <source>
        <dbReference type="ARBA" id="ARBA00004196"/>
    </source>
</evidence>
<sequence>MSRTFRALAALTIFSIALTGCTKKSENDTGSLPAGSQLMSEGDKAMSDVKSAHFVIDVKTPINGVPLSKAEGDLTKEGNAKGAATIDMGGMKTEAAFVILGQKLYLKLATGGYQEVPLAVASTVYDPSAILDPQRGAAKLLRTAKNPKTEAKEQVDGKDAYKVSFDPDASALAALIPTTASGVTAVVWLDATTKRIAKAEFTIPQSGSASKGVASITFSNYDVPVTISAP</sequence>
<reference evidence="4" key="1">
    <citation type="submission" date="2021-01" db="EMBL/GenBank/DDBJ databases">
        <title>Whole genome shotgun sequence of Rhizocola hellebori NBRC 109834.</title>
        <authorList>
            <person name="Komaki H."/>
            <person name="Tamura T."/>
        </authorList>
    </citation>
    <scope>NUCLEOTIDE SEQUENCE</scope>
    <source>
        <strain evidence="4">NBRC 109834</strain>
    </source>
</reference>
<dbReference type="AlphaFoldDB" id="A0A8J3VFY6"/>
<organism evidence="4 5">
    <name type="scientific">Rhizocola hellebori</name>
    <dbReference type="NCBI Taxonomy" id="1392758"/>
    <lineage>
        <taxon>Bacteria</taxon>
        <taxon>Bacillati</taxon>
        <taxon>Actinomycetota</taxon>
        <taxon>Actinomycetes</taxon>
        <taxon>Micromonosporales</taxon>
        <taxon>Micromonosporaceae</taxon>
        <taxon>Rhizocola</taxon>
    </lineage>
</organism>
<comment type="caution">
    <text evidence="4">The sequence shown here is derived from an EMBL/GenBank/DDBJ whole genome shotgun (WGS) entry which is preliminary data.</text>
</comment>
<dbReference type="InterPro" id="IPR029046">
    <property type="entry name" value="LolA/LolB/LppX"/>
</dbReference>
<evidence type="ECO:0008006" key="6">
    <source>
        <dbReference type="Google" id="ProtNLM"/>
    </source>
</evidence>
<keyword evidence="3" id="KW-1003">Cell membrane</keyword>
<evidence type="ECO:0000256" key="2">
    <source>
        <dbReference type="ARBA" id="ARBA00009194"/>
    </source>
</evidence>
<evidence type="ECO:0000313" key="4">
    <source>
        <dbReference type="EMBL" id="GIH04572.1"/>
    </source>
</evidence>
<dbReference type="CDD" id="cd16334">
    <property type="entry name" value="LppX-like"/>
    <property type="match status" value="1"/>
</dbReference>
<proteinExistence type="inferred from homology"/>
<dbReference type="PROSITE" id="PS51257">
    <property type="entry name" value="PROKAR_LIPOPROTEIN"/>
    <property type="match status" value="1"/>
</dbReference>
<gene>
    <name evidence="4" type="ORF">Rhe02_26390</name>
</gene>
<dbReference type="GO" id="GO:0030313">
    <property type="term" value="C:cell envelope"/>
    <property type="evidence" value="ECO:0007669"/>
    <property type="project" value="UniProtKB-SubCell"/>
</dbReference>
<evidence type="ECO:0000313" key="5">
    <source>
        <dbReference type="Proteomes" id="UP000612899"/>
    </source>
</evidence>